<keyword evidence="6 7" id="KW-0472">Membrane</keyword>
<comment type="subcellular location">
    <subcellularLocation>
        <location evidence="1">Membrane</location>
    </subcellularLocation>
</comment>
<evidence type="ECO:0000256" key="4">
    <source>
        <dbReference type="ARBA" id="ARBA00022970"/>
    </source>
</evidence>
<dbReference type="PANTHER" id="PTHR48017">
    <property type="entry name" value="OS05G0424000 PROTEIN-RELATED"/>
    <property type="match status" value="1"/>
</dbReference>
<keyword evidence="2" id="KW-0813">Transport</keyword>
<name>A0ABP0X065_9BRYO</name>
<keyword evidence="5 7" id="KW-1133">Transmembrane helix</keyword>
<feature type="transmembrane region" description="Helical" evidence="7">
    <location>
        <begin position="214"/>
        <end position="231"/>
    </location>
</feature>
<feature type="transmembrane region" description="Helical" evidence="7">
    <location>
        <begin position="158"/>
        <end position="183"/>
    </location>
</feature>
<feature type="transmembrane region" description="Helical" evidence="7">
    <location>
        <begin position="439"/>
        <end position="459"/>
    </location>
</feature>
<keyword evidence="10" id="KW-1185">Reference proteome</keyword>
<evidence type="ECO:0000256" key="2">
    <source>
        <dbReference type="ARBA" id="ARBA00022448"/>
    </source>
</evidence>
<evidence type="ECO:0000313" key="10">
    <source>
        <dbReference type="Proteomes" id="UP001497444"/>
    </source>
</evidence>
<keyword evidence="4" id="KW-0029">Amino-acid transport</keyword>
<evidence type="ECO:0000256" key="6">
    <source>
        <dbReference type="ARBA" id="ARBA00023136"/>
    </source>
</evidence>
<accession>A0ABP0X065</accession>
<dbReference type="EMBL" id="OZ020099">
    <property type="protein sequence ID" value="CAK9271620.1"/>
    <property type="molecule type" value="Genomic_DNA"/>
</dbReference>
<dbReference type="InterPro" id="IPR013057">
    <property type="entry name" value="AA_transpt_TM"/>
</dbReference>
<feature type="transmembrane region" description="Helical" evidence="7">
    <location>
        <begin position="189"/>
        <end position="207"/>
    </location>
</feature>
<evidence type="ECO:0000256" key="5">
    <source>
        <dbReference type="ARBA" id="ARBA00022989"/>
    </source>
</evidence>
<dbReference type="Pfam" id="PF01490">
    <property type="entry name" value="Aa_trans"/>
    <property type="match status" value="1"/>
</dbReference>
<dbReference type="Proteomes" id="UP001497444">
    <property type="component" value="Chromosome 4"/>
</dbReference>
<feature type="transmembrane region" description="Helical" evidence="7">
    <location>
        <begin position="286"/>
        <end position="310"/>
    </location>
</feature>
<evidence type="ECO:0000259" key="8">
    <source>
        <dbReference type="Pfam" id="PF01490"/>
    </source>
</evidence>
<feature type="transmembrane region" description="Helical" evidence="7">
    <location>
        <begin position="371"/>
        <end position="391"/>
    </location>
</feature>
<feature type="transmembrane region" description="Helical" evidence="7">
    <location>
        <begin position="251"/>
        <end position="274"/>
    </location>
</feature>
<organism evidence="9 10">
    <name type="scientific">Sphagnum jensenii</name>
    <dbReference type="NCBI Taxonomy" id="128206"/>
    <lineage>
        <taxon>Eukaryota</taxon>
        <taxon>Viridiplantae</taxon>
        <taxon>Streptophyta</taxon>
        <taxon>Embryophyta</taxon>
        <taxon>Bryophyta</taxon>
        <taxon>Sphagnophytina</taxon>
        <taxon>Sphagnopsida</taxon>
        <taxon>Sphagnales</taxon>
        <taxon>Sphagnaceae</taxon>
        <taxon>Sphagnum</taxon>
    </lineage>
</organism>
<gene>
    <name evidence="9" type="ORF">CSSPJE1EN1_LOCUS17098</name>
</gene>
<feature type="transmembrane region" description="Helical" evidence="7">
    <location>
        <begin position="99"/>
        <end position="121"/>
    </location>
</feature>
<sequence length="487" mass="55123">MGACEDESGENGYTHNEAEAIEKGTINGEANNNYIKQQQQQQETKTIASAGSLQSLWKKTIWHGGSVYDAWLNAVAAQVGQVILSMPTSYSQMGYKWGVFFHLFYFSIGMYTCYLLARLYVEYRVRKERDGVDFNRHVIQYHEVLGSLVGLWAQRVALFFNIVTVGAVAVVQIIACASNAYYLNPHHNKRTWTIVFGAISLVVILLPTIHNFRIWSFLGVLTTTYTAWYMFSTSIAHGQVPNVKHSAPIDLQSFFTGTTNILFASGGHAITIEIMHAMWKPAKYKYVYVACCFYVFSITIPHSLAVYWAFGDELLHKNNAFAVLPSSNARSTAIIFMIMHQAVAFGLYIMPLNFMWEKLWGVHQSPYLVRVLVRLPVVLLLWFLALAFPFFGPLNSLIGSLFMSFSTFIIPSIAYIITFRTLKARQNEAEKPNKPRRIVGWRGMVVLNLMVVLLIFTLGTGFGSWASVKNVIDQIKTFGVFQKCYQC</sequence>
<feature type="transmembrane region" description="Helical" evidence="7">
    <location>
        <begin position="397"/>
        <end position="418"/>
    </location>
</feature>
<feature type="domain" description="Amino acid transporter transmembrane" evidence="8">
    <location>
        <begin position="63"/>
        <end position="433"/>
    </location>
</feature>
<keyword evidence="3 7" id="KW-0812">Transmembrane</keyword>
<reference evidence="9" key="1">
    <citation type="submission" date="2024-02" db="EMBL/GenBank/DDBJ databases">
        <authorList>
            <consortium name="ELIXIR-Norway"/>
            <consortium name="Elixir Norway"/>
        </authorList>
    </citation>
    <scope>NUCLEOTIDE SEQUENCE</scope>
</reference>
<feature type="transmembrane region" description="Helical" evidence="7">
    <location>
        <begin position="330"/>
        <end position="350"/>
    </location>
</feature>
<evidence type="ECO:0000256" key="1">
    <source>
        <dbReference type="ARBA" id="ARBA00004370"/>
    </source>
</evidence>
<protein>
    <recommendedName>
        <fullName evidence="8">Amino acid transporter transmembrane domain-containing protein</fullName>
    </recommendedName>
</protein>
<proteinExistence type="predicted"/>
<evidence type="ECO:0000313" key="9">
    <source>
        <dbReference type="EMBL" id="CAK9271620.1"/>
    </source>
</evidence>
<evidence type="ECO:0000256" key="3">
    <source>
        <dbReference type="ARBA" id="ARBA00022692"/>
    </source>
</evidence>
<evidence type="ECO:0000256" key="7">
    <source>
        <dbReference type="SAM" id="Phobius"/>
    </source>
</evidence>